<evidence type="ECO:0000259" key="7">
    <source>
        <dbReference type="PROSITE" id="PS50863"/>
    </source>
</evidence>
<protein>
    <recommendedName>
        <fullName evidence="7">TF-B3 domain-containing protein</fullName>
    </recommendedName>
</protein>
<evidence type="ECO:0000256" key="1">
    <source>
        <dbReference type="ARBA" id="ARBA00004123"/>
    </source>
</evidence>
<feature type="domain" description="TF-B3" evidence="7">
    <location>
        <begin position="10"/>
        <end position="105"/>
    </location>
</feature>
<dbReference type="AlphaFoldDB" id="A0AAD4SG33"/>
<keyword evidence="5" id="KW-0539">Nucleus</keyword>
<keyword evidence="3" id="KW-0238">DNA-binding</keyword>
<keyword evidence="9" id="KW-1185">Reference proteome</keyword>
<dbReference type="InterPro" id="IPR003340">
    <property type="entry name" value="B3_DNA-bd"/>
</dbReference>
<accession>A0AAD4SG33</accession>
<evidence type="ECO:0000256" key="2">
    <source>
        <dbReference type="ARBA" id="ARBA00023015"/>
    </source>
</evidence>
<name>A0AAD4SG33_9MAGN</name>
<dbReference type="Proteomes" id="UP001202328">
    <property type="component" value="Unassembled WGS sequence"/>
</dbReference>
<reference evidence="8" key="1">
    <citation type="submission" date="2022-04" db="EMBL/GenBank/DDBJ databases">
        <title>A functionally conserved STORR gene fusion in Papaver species that diverged 16.8 million years ago.</title>
        <authorList>
            <person name="Catania T."/>
        </authorList>
    </citation>
    <scope>NUCLEOTIDE SEQUENCE</scope>
    <source>
        <strain evidence="8">S-188037</strain>
    </source>
</reference>
<dbReference type="EMBL" id="JAJJMB010011222">
    <property type="protein sequence ID" value="KAI3903590.1"/>
    <property type="molecule type" value="Genomic_DNA"/>
</dbReference>
<dbReference type="Gene3D" id="2.40.330.10">
    <property type="entry name" value="DNA-binding pseudobarrel domain"/>
    <property type="match status" value="2"/>
</dbReference>
<keyword evidence="2" id="KW-0805">Transcription regulation</keyword>
<evidence type="ECO:0000313" key="8">
    <source>
        <dbReference type="EMBL" id="KAI3903590.1"/>
    </source>
</evidence>
<comment type="caution">
    <text evidence="8">The sequence shown here is derived from an EMBL/GenBank/DDBJ whole genome shotgun (WGS) entry which is preliminary data.</text>
</comment>
<dbReference type="InterPro" id="IPR015300">
    <property type="entry name" value="DNA-bd_pseudobarrel_sf"/>
</dbReference>
<dbReference type="SUPFAM" id="SSF101936">
    <property type="entry name" value="DNA-binding pseudobarrel domain"/>
    <property type="match status" value="2"/>
</dbReference>
<dbReference type="SMART" id="SM01019">
    <property type="entry name" value="B3"/>
    <property type="match status" value="2"/>
</dbReference>
<dbReference type="GO" id="GO:0005634">
    <property type="term" value="C:nucleus"/>
    <property type="evidence" value="ECO:0007669"/>
    <property type="project" value="UniProtKB-SubCell"/>
</dbReference>
<feature type="compositionally biased region" description="Acidic residues" evidence="6">
    <location>
        <begin position="153"/>
        <end position="188"/>
    </location>
</feature>
<comment type="subcellular location">
    <subcellularLocation>
        <location evidence="1">Nucleus</location>
    </subcellularLocation>
</comment>
<organism evidence="8 9">
    <name type="scientific">Papaver atlanticum</name>
    <dbReference type="NCBI Taxonomy" id="357466"/>
    <lineage>
        <taxon>Eukaryota</taxon>
        <taxon>Viridiplantae</taxon>
        <taxon>Streptophyta</taxon>
        <taxon>Embryophyta</taxon>
        <taxon>Tracheophyta</taxon>
        <taxon>Spermatophyta</taxon>
        <taxon>Magnoliopsida</taxon>
        <taxon>Ranunculales</taxon>
        <taxon>Papaveraceae</taxon>
        <taxon>Papaveroideae</taxon>
        <taxon>Papaver</taxon>
    </lineage>
</organism>
<dbReference type="Pfam" id="PF02362">
    <property type="entry name" value="B3"/>
    <property type="match status" value="1"/>
</dbReference>
<evidence type="ECO:0000256" key="5">
    <source>
        <dbReference type="ARBA" id="ARBA00023242"/>
    </source>
</evidence>
<feature type="region of interest" description="Disordered" evidence="6">
    <location>
        <begin position="145"/>
        <end position="200"/>
    </location>
</feature>
<gene>
    <name evidence="8" type="ORF">MKW98_032244</name>
</gene>
<evidence type="ECO:0000256" key="4">
    <source>
        <dbReference type="ARBA" id="ARBA00023163"/>
    </source>
</evidence>
<dbReference type="CDD" id="cd10017">
    <property type="entry name" value="B3_DNA"/>
    <property type="match status" value="1"/>
</dbReference>
<dbReference type="PROSITE" id="PS50863">
    <property type="entry name" value="B3"/>
    <property type="match status" value="1"/>
</dbReference>
<proteinExistence type="predicted"/>
<dbReference type="PANTHER" id="PTHR31920">
    <property type="entry name" value="B3 DOMAIN-CONTAINING"/>
    <property type="match status" value="1"/>
</dbReference>
<sequence length="312" mass="36701">MRKFVDSDRKYHFFKVLLEEDLTRMRIPEAFYPRISKESQSCERAVLRGPSGTHWVAKVKKSQDGIYLEKGWEVFLQVNGIQLYDFLVFSYEGSFQFSIKVFNMHGVLREECFAPVRSSPSFDCPPVGRPSTSLRPRKRRFVELQERVQQDRDESDEDESYEDKSDEDELDEGESDEDESDEDESDEECVPRTNGRKRGLSSRSRSAFFRIPMRSAYLKHNYMPIPWGIRKDYFLDDVKEVLIVPSDASYDREWRIRILHTKTDMRLSKGVADFIKKKNGLNLNVGDVCHFEIVEKRSYKLVLRVQVFRNSA</sequence>
<dbReference type="GO" id="GO:0003677">
    <property type="term" value="F:DNA binding"/>
    <property type="evidence" value="ECO:0007669"/>
    <property type="project" value="UniProtKB-KW"/>
</dbReference>
<evidence type="ECO:0000256" key="3">
    <source>
        <dbReference type="ARBA" id="ARBA00023125"/>
    </source>
</evidence>
<dbReference type="PANTHER" id="PTHR31920:SF132">
    <property type="entry name" value="TF-B3 DOMAIN-CONTAINING PROTEIN"/>
    <property type="match status" value="1"/>
</dbReference>
<dbReference type="InterPro" id="IPR050655">
    <property type="entry name" value="Plant_B3_domain"/>
</dbReference>
<keyword evidence="4" id="KW-0804">Transcription</keyword>
<evidence type="ECO:0000313" key="9">
    <source>
        <dbReference type="Proteomes" id="UP001202328"/>
    </source>
</evidence>
<evidence type="ECO:0000256" key="6">
    <source>
        <dbReference type="SAM" id="MobiDB-lite"/>
    </source>
</evidence>